<evidence type="ECO:0000256" key="5">
    <source>
        <dbReference type="ARBA" id="ARBA00023163"/>
    </source>
</evidence>
<evidence type="ECO:0000313" key="8">
    <source>
        <dbReference type="EMBL" id="MDQ0506129.1"/>
    </source>
</evidence>
<evidence type="ECO:0000259" key="7">
    <source>
        <dbReference type="Pfam" id="PF04545"/>
    </source>
</evidence>
<dbReference type="Gene3D" id="1.10.1740.10">
    <property type="match status" value="1"/>
</dbReference>
<comment type="caution">
    <text evidence="8">The sequence shown here is derived from an EMBL/GenBank/DDBJ whole genome shotgun (WGS) entry which is preliminary data.</text>
</comment>
<dbReference type="Gene3D" id="1.10.10.10">
    <property type="entry name" value="Winged helix-like DNA-binding domain superfamily/Winged helix DNA-binding domain"/>
    <property type="match status" value="1"/>
</dbReference>
<dbReference type="RefSeq" id="WP_237343788.1">
    <property type="nucleotide sequence ID" value="NZ_JABWGX010000001.1"/>
</dbReference>
<evidence type="ECO:0000256" key="1">
    <source>
        <dbReference type="ARBA" id="ARBA00010641"/>
    </source>
</evidence>
<evidence type="ECO:0000256" key="3">
    <source>
        <dbReference type="ARBA" id="ARBA00023082"/>
    </source>
</evidence>
<dbReference type="Pfam" id="PF04545">
    <property type="entry name" value="Sigma70_r4"/>
    <property type="match status" value="1"/>
</dbReference>
<comment type="similarity">
    <text evidence="1">Belongs to the sigma-70 factor family. ECF subfamily.</text>
</comment>
<dbReference type="PANTHER" id="PTHR43133">
    <property type="entry name" value="RNA POLYMERASE ECF-TYPE SIGMA FACTO"/>
    <property type="match status" value="1"/>
</dbReference>
<dbReference type="SUPFAM" id="SSF88659">
    <property type="entry name" value="Sigma3 and sigma4 domains of RNA polymerase sigma factors"/>
    <property type="match status" value="1"/>
</dbReference>
<dbReference type="InterPro" id="IPR007630">
    <property type="entry name" value="RNA_pol_sigma70_r4"/>
</dbReference>
<feature type="domain" description="RNA polymerase sigma-70 region 2" evidence="6">
    <location>
        <begin position="43"/>
        <end position="110"/>
    </location>
</feature>
<dbReference type="NCBIfam" id="TIGR02937">
    <property type="entry name" value="sigma70-ECF"/>
    <property type="match status" value="1"/>
</dbReference>
<reference evidence="8 9" key="1">
    <citation type="submission" date="2023-07" db="EMBL/GenBank/DDBJ databases">
        <title>Genomic Encyclopedia of Type Strains, Phase IV (KMG-IV): sequencing the most valuable type-strain genomes for metagenomic binning, comparative biology and taxonomic classification.</title>
        <authorList>
            <person name="Goeker M."/>
        </authorList>
    </citation>
    <scope>NUCLEOTIDE SEQUENCE [LARGE SCALE GENOMIC DNA]</scope>
    <source>
        <strain evidence="8 9">DSM 3770</strain>
    </source>
</reference>
<feature type="domain" description="RNA polymerase sigma-70 region 4" evidence="7">
    <location>
        <begin position="143"/>
        <end position="188"/>
    </location>
</feature>
<dbReference type="InterPro" id="IPR013325">
    <property type="entry name" value="RNA_pol_sigma_r2"/>
</dbReference>
<sequence length="197" mass="21213">MTETAMTETAPTETATTEEWAALMRAALKGEGTAYRRLLTALAPVLRVAARRILDRAGADAQNVEDVVQETLLAIHLKRQTWDPAQPLMPWVWAIARHKVLDALRRQGRRVHVPIDELDAVLADTAAKADDAHAGNDVARLAESLSGRERAVVEAVYLAGASTTEAGLRLAMSEGAVRRALHRALKRLAAGDGGAQS</sequence>
<dbReference type="InterPro" id="IPR013324">
    <property type="entry name" value="RNA_pol_sigma_r3/r4-like"/>
</dbReference>
<dbReference type="InterPro" id="IPR036388">
    <property type="entry name" value="WH-like_DNA-bd_sf"/>
</dbReference>
<evidence type="ECO:0000256" key="4">
    <source>
        <dbReference type="ARBA" id="ARBA00023125"/>
    </source>
</evidence>
<dbReference type="SUPFAM" id="SSF88946">
    <property type="entry name" value="Sigma2 domain of RNA polymerase sigma factors"/>
    <property type="match status" value="1"/>
</dbReference>
<dbReference type="InterPro" id="IPR014284">
    <property type="entry name" value="RNA_pol_sigma-70_dom"/>
</dbReference>
<evidence type="ECO:0000313" key="9">
    <source>
        <dbReference type="Proteomes" id="UP001241747"/>
    </source>
</evidence>
<dbReference type="InterPro" id="IPR039425">
    <property type="entry name" value="RNA_pol_sigma-70-like"/>
</dbReference>
<keyword evidence="9" id="KW-1185">Reference proteome</keyword>
<evidence type="ECO:0000256" key="2">
    <source>
        <dbReference type="ARBA" id="ARBA00023015"/>
    </source>
</evidence>
<dbReference type="InterPro" id="IPR007627">
    <property type="entry name" value="RNA_pol_sigma70_r2"/>
</dbReference>
<accession>A0ABU0LG89</accession>
<dbReference type="PANTHER" id="PTHR43133:SF58">
    <property type="entry name" value="ECF RNA POLYMERASE SIGMA FACTOR SIGD"/>
    <property type="match status" value="1"/>
</dbReference>
<gene>
    <name evidence="8" type="ORF">QOZ94_002933</name>
</gene>
<keyword evidence="5" id="KW-0804">Transcription</keyword>
<dbReference type="Pfam" id="PF04542">
    <property type="entry name" value="Sigma70_r2"/>
    <property type="match status" value="1"/>
</dbReference>
<name>A0ABU0LG89_XANAG</name>
<dbReference type="EMBL" id="JAUSVY010000006">
    <property type="protein sequence ID" value="MDQ0506129.1"/>
    <property type="molecule type" value="Genomic_DNA"/>
</dbReference>
<keyword evidence="4" id="KW-0238">DNA-binding</keyword>
<dbReference type="NCBIfam" id="NF009165">
    <property type="entry name" value="PRK12512.1"/>
    <property type="match status" value="1"/>
</dbReference>
<organism evidence="8 9">
    <name type="scientific">Xanthobacter agilis</name>
    <dbReference type="NCBI Taxonomy" id="47492"/>
    <lineage>
        <taxon>Bacteria</taxon>
        <taxon>Pseudomonadati</taxon>
        <taxon>Pseudomonadota</taxon>
        <taxon>Alphaproteobacteria</taxon>
        <taxon>Hyphomicrobiales</taxon>
        <taxon>Xanthobacteraceae</taxon>
        <taxon>Xanthobacter</taxon>
    </lineage>
</organism>
<evidence type="ECO:0000259" key="6">
    <source>
        <dbReference type="Pfam" id="PF04542"/>
    </source>
</evidence>
<protein>
    <submittedName>
        <fullName evidence="8">RNA polymerase sigma-70 factor (ECF subfamily)</fullName>
    </submittedName>
</protein>
<dbReference type="Proteomes" id="UP001241747">
    <property type="component" value="Unassembled WGS sequence"/>
</dbReference>
<keyword evidence="2" id="KW-0805">Transcription regulation</keyword>
<proteinExistence type="inferred from homology"/>
<keyword evidence="3" id="KW-0731">Sigma factor</keyword>